<dbReference type="SMART" id="SM00331">
    <property type="entry name" value="PP2C_SIG"/>
    <property type="match status" value="1"/>
</dbReference>
<comment type="caution">
    <text evidence="3">The sequence shown here is derived from an EMBL/GenBank/DDBJ whole genome shotgun (WGS) entry which is preliminary data.</text>
</comment>
<dbReference type="PROSITE" id="PS51746">
    <property type="entry name" value="PPM_2"/>
    <property type="match status" value="1"/>
</dbReference>
<protein>
    <recommendedName>
        <fullName evidence="2">PPM-type phosphatase domain-containing protein</fullName>
    </recommendedName>
</protein>
<dbReference type="SMART" id="SM00332">
    <property type="entry name" value="PP2Cc"/>
    <property type="match status" value="1"/>
</dbReference>
<dbReference type="AlphaFoldDB" id="A0A1F7YL55"/>
<evidence type="ECO:0000313" key="4">
    <source>
        <dbReference type="Proteomes" id="UP000178851"/>
    </source>
</evidence>
<dbReference type="Proteomes" id="UP000178851">
    <property type="component" value="Unassembled WGS sequence"/>
</dbReference>
<dbReference type="EMBL" id="MGGI01000001">
    <property type="protein sequence ID" value="OGM28023.1"/>
    <property type="molecule type" value="Genomic_DNA"/>
</dbReference>
<feature type="domain" description="PPM-type phosphatase" evidence="2">
    <location>
        <begin position="36"/>
        <end position="296"/>
    </location>
</feature>
<dbReference type="CDD" id="cd00143">
    <property type="entry name" value="PP2Cc"/>
    <property type="match status" value="1"/>
</dbReference>
<reference evidence="3 4" key="1">
    <citation type="journal article" date="2016" name="Nat. Commun.">
        <title>Thousands of microbial genomes shed light on interconnected biogeochemical processes in an aquifer system.</title>
        <authorList>
            <person name="Anantharaman K."/>
            <person name="Brown C.T."/>
            <person name="Hug L.A."/>
            <person name="Sharon I."/>
            <person name="Castelle C.J."/>
            <person name="Probst A.J."/>
            <person name="Thomas B.C."/>
            <person name="Singh A."/>
            <person name="Wilkins M.J."/>
            <person name="Karaoz U."/>
            <person name="Brodie E.L."/>
            <person name="Williams K.H."/>
            <person name="Hubbard S.S."/>
            <person name="Banfield J.F."/>
        </authorList>
    </citation>
    <scope>NUCLEOTIDE SEQUENCE [LARGE SCALE GENOMIC DNA]</scope>
</reference>
<sequence>MGVSDQDFTPPKTITVTVGSGVGTEIGGQPEKKTPAFSIGSAQELGGRSNQEDRIFASQNDPLWVLADGMGGQLAGEVASDLVATRAKMYENGEFDLTDAAGTRIRPPLSSVILVETIRDANKKVNDINRSQDLNSGSTATALAITEQGDQQVANIVWVGDSPAYIYTPDKRYNQRYWEADSPLSELSLLTQAHSYKELGRSKGVPIGPELENAIYKSVGDKPNVQADSRELAVNAGDVLLLCSDGLEEGGVTQTRISEVLALVSAGKMTSQEAASLLTTEAKNGSDNISVIVVKIEEKAGQNKTIVTKNLPLKKGVRWEGTQQPLMVKVSGEVVEVHPFLDPERRGRGYYYDKQGQRIVIDLPRQESSVPEWKGIIKGDEVVLEEDPKNLDTGWKLEGFDPKTGEAILRKRYMGGYMDTRKIARDVLNELNNPFKTAEEWSRIFIVANGNVPDVARSVKDSNWEASVGGKAALISVSQALGAFSKVGLRADLGRKGIVEGVFKTYQRFENRTAKQLSSNE</sequence>
<evidence type="ECO:0000256" key="1">
    <source>
        <dbReference type="SAM" id="MobiDB-lite"/>
    </source>
</evidence>
<organism evidence="3 4">
    <name type="scientific">Candidatus Woesebacteria bacterium RIFCSPHIGHO2_01_FULL_39_28</name>
    <dbReference type="NCBI Taxonomy" id="1802496"/>
    <lineage>
        <taxon>Bacteria</taxon>
        <taxon>Candidatus Woeseibacteriota</taxon>
    </lineage>
</organism>
<name>A0A1F7YL55_9BACT</name>
<dbReference type="Gene3D" id="3.60.40.10">
    <property type="entry name" value="PPM-type phosphatase domain"/>
    <property type="match status" value="1"/>
</dbReference>
<dbReference type="InterPro" id="IPR001932">
    <property type="entry name" value="PPM-type_phosphatase-like_dom"/>
</dbReference>
<feature type="region of interest" description="Disordered" evidence="1">
    <location>
        <begin position="1"/>
        <end position="36"/>
    </location>
</feature>
<evidence type="ECO:0000259" key="2">
    <source>
        <dbReference type="PROSITE" id="PS51746"/>
    </source>
</evidence>
<dbReference type="SUPFAM" id="SSF81606">
    <property type="entry name" value="PP2C-like"/>
    <property type="match status" value="1"/>
</dbReference>
<proteinExistence type="predicted"/>
<gene>
    <name evidence="3" type="ORF">A2627_00580</name>
</gene>
<evidence type="ECO:0000313" key="3">
    <source>
        <dbReference type="EMBL" id="OGM28023.1"/>
    </source>
</evidence>
<accession>A0A1F7YL55</accession>
<dbReference type="InterPro" id="IPR036457">
    <property type="entry name" value="PPM-type-like_dom_sf"/>
</dbReference>
<dbReference type="Pfam" id="PF13672">
    <property type="entry name" value="PP2C_2"/>
    <property type="match status" value="1"/>
</dbReference>